<dbReference type="PANTHER" id="PTHR36834:SF1">
    <property type="entry name" value="INTEGRAL MEMBRANE PROTEIN"/>
    <property type="match status" value="1"/>
</dbReference>
<keyword evidence="1" id="KW-0472">Membrane</keyword>
<proteinExistence type="predicted"/>
<dbReference type="Proteomes" id="UP001276854">
    <property type="component" value="Unassembled WGS sequence"/>
</dbReference>
<feature type="transmembrane region" description="Helical" evidence="1">
    <location>
        <begin position="65"/>
        <end position="89"/>
    </location>
</feature>
<name>A0ABU4GKS8_9CLOT</name>
<dbReference type="EMBL" id="JAWONS010000099">
    <property type="protein sequence ID" value="MDW2796872.1"/>
    <property type="molecule type" value="Genomic_DNA"/>
</dbReference>
<feature type="transmembrane region" description="Helical" evidence="1">
    <location>
        <begin position="12"/>
        <end position="30"/>
    </location>
</feature>
<evidence type="ECO:0000259" key="2">
    <source>
        <dbReference type="Pfam" id="PF04892"/>
    </source>
</evidence>
<dbReference type="RefSeq" id="WP_318063134.1">
    <property type="nucleotide sequence ID" value="NZ_JAWONS010000099.1"/>
</dbReference>
<keyword evidence="1" id="KW-0812">Transmembrane</keyword>
<feature type="transmembrane region" description="Helical" evidence="1">
    <location>
        <begin position="127"/>
        <end position="144"/>
    </location>
</feature>
<evidence type="ECO:0000313" key="4">
    <source>
        <dbReference type="Proteomes" id="UP001276854"/>
    </source>
</evidence>
<feature type="domain" description="VanZ-like" evidence="2">
    <location>
        <begin position="16"/>
        <end position="144"/>
    </location>
</feature>
<evidence type="ECO:0000256" key="1">
    <source>
        <dbReference type="SAM" id="Phobius"/>
    </source>
</evidence>
<keyword evidence="4" id="KW-1185">Reference proteome</keyword>
<comment type="caution">
    <text evidence="3">The sequence shown here is derived from an EMBL/GenBank/DDBJ whole genome shotgun (WGS) entry which is preliminary data.</text>
</comment>
<reference evidence="3 4" key="1">
    <citation type="submission" date="2023-10" db="EMBL/GenBank/DDBJ databases">
        <title>A novel Glycoside Hydrolase 43-Like Enzyme from Clostrdium boliviensis is an Endo-xylanase, and a Candidate for Xylooligosaccharides Production from Different Xylan Substrates.</title>
        <authorList>
            <person name="Alvarez M.T."/>
            <person name="Rocabado-Villegas L.R."/>
            <person name="Salas-Veizaga D.M."/>
            <person name="Linares-Pasten J.A."/>
            <person name="Gudmundsdottir E.E."/>
            <person name="Hreggvidsson G.O."/>
            <person name="Adlercreutz P."/>
            <person name="Nordberg Karlsson E."/>
        </authorList>
    </citation>
    <scope>NUCLEOTIDE SEQUENCE [LARGE SCALE GENOMIC DNA]</scope>
    <source>
        <strain evidence="3 4">E-1</strain>
    </source>
</reference>
<feature type="transmembrane region" description="Helical" evidence="1">
    <location>
        <begin position="101"/>
        <end position="121"/>
    </location>
</feature>
<dbReference type="PANTHER" id="PTHR36834">
    <property type="entry name" value="MEMBRANE PROTEIN-RELATED"/>
    <property type="match status" value="1"/>
</dbReference>
<evidence type="ECO:0000313" key="3">
    <source>
        <dbReference type="EMBL" id="MDW2796872.1"/>
    </source>
</evidence>
<gene>
    <name evidence="3" type="ORF">RZO55_04670</name>
</gene>
<protein>
    <submittedName>
        <fullName evidence="3">VanZ family protein</fullName>
    </submittedName>
</protein>
<organism evidence="3 4">
    <name type="scientific">Clostridium boliviensis</name>
    <dbReference type="NCBI Taxonomy" id="318465"/>
    <lineage>
        <taxon>Bacteria</taxon>
        <taxon>Bacillati</taxon>
        <taxon>Bacillota</taxon>
        <taxon>Clostridia</taxon>
        <taxon>Eubacteriales</taxon>
        <taxon>Clostridiaceae</taxon>
        <taxon>Clostridium</taxon>
    </lineage>
</organism>
<keyword evidence="1" id="KW-1133">Transmembrane helix</keyword>
<sequence length="163" mass="19436">MIKDATKRQKFGWVIFIIYLIFLTYFLFFSDYFGRGGHIREDYAYNLVPFKEIRRFIVYRHVVGFWSFLLNIVGNIAGFMPFGFFLPVISRRSRRFFNTMLLSLLFSLCIETTQLIFKVGSFDVDDMILNSLGGMLGYLLYKIIQHIRIRRMRRGKTKKSILH</sequence>
<dbReference type="InterPro" id="IPR053150">
    <property type="entry name" value="Teicoplanin_resist-assoc"/>
</dbReference>
<accession>A0ABU4GKS8</accession>
<dbReference type="InterPro" id="IPR006976">
    <property type="entry name" value="VanZ-like"/>
</dbReference>
<dbReference type="Pfam" id="PF04892">
    <property type="entry name" value="VanZ"/>
    <property type="match status" value="1"/>
</dbReference>